<protein>
    <submittedName>
        <fullName evidence="1">Uncharacterized protein</fullName>
    </submittedName>
</protein>
<evidence type="ECO:0000313" key="2">
    <source>
        <dbReference type="Proteomes" id="UP000291084"/>
    </source>
</evidence>
<name>A0A0S3SM62_PHAAN</name>
<proteinExistence type="predicted"/>
<evidence type="ECO:0000313" key="1">
    <source>
        <dbReference type="EMBL" id="BAT93940.1"/>
    </source>
</evidence>
<sequence length="91" mass="10536">MKMKSRSLVSNDPILQKLQKCYNLNTLKQAHAHVAATGLSFQKDYLRHLLNISSKFSSTYAITIFNRIPSPTLFLYNNFIFHSLVTRTKFI</sequence>
<dbReference type="EMBL" id="AP015041">
    <property type="protein sequence ID" value="BAT93940.1"/>
    <property type="molecule type" value="Genomic_DNA"/>
</dbReference>
<dbReference type="AlphaFoldDB" id="A0A0S3SM62"/>
<organism evidence="1 2">
    <name type="scientific">Vigna angularis var. angularis</name>
    <dbReference type="NCBI Taxonomy" id="157739"/>
    <lineage>
        <taxon>Eukaryota</taxon>
        <taxon>Viridiplantae</taxon>
        <taxon>Streptophyta</taxon>
        <taxon>Embryophyta</taxon>
        <taxon>Tracheophyta</taxon>
        <taxon>Spermatophyta</taxon>
        <taxon>Magnoliopsida</taxon>
        <taxon>eudicotyledons</taxon>
        <taxon>Gunneridae</taxon>
        <taxon>Pentapetalae</taxon>
        <taxon>rosids</taxon>
        <taxon>fabids</taxon>
        <taxon>Fabales</taxon>
        <taxon>Fabaceae</taxon>
        <taxon>Papilionoideae</taxon>
        <taxon>50 kb inversion clade</taxon>
        <taxon>NPAAA clade</taxon>
        <taxon>indigoferoid/millettioid clade</taxon>
        <taxon>Phaseoleae</taxon>
        <taxon>Vigna</taxon>
    </lineage>
</organism>
<dbReference type="Proteomes" id="UP000291084">
    <property type="component" value="Chromosome 8"/>
</dbReference>
<keyword evidence="2" id="KW-1185">Reference proteome</keyword>
<gene>
    <name evidence="1" type="primary">Vigan.08G049400</name>
    <name evidence="1" type="ORF">VIGAN_08049400</name>
</gene>
<reference evidence="1 2" key="1">
    <citation type="journal article" date="2015" name="Sci. Rep.">
        <title>The power of single molecule real-time sequencing technology in the de novo assembly of a eukaryotic genome.</title>
        <authorList>
            <person name="Sakai H."/>
            <person name="Naito K."/>
            <person name="Ogiso-Tanaka E."/>
            <person name="Takahashi Y."/>
            <person name="Iseki K."/>
            <person name="Muto C."/>
            <person name="Satou K."/>
            <person name="Teruya K."/>
            <person name="Shiroma A."/>
            <person name="Shimoji M."/>
            <person name="Hirano T."/>
            <person name="Itoh T."/>
            <person name="Kaga A."/>
            <person name="Tomooka N."/>
        </authorList>
    </citation>
    <scope>NUCLEOTIDE SEQUENCE [LARGE SCALE GENOMIC DNA]</scope>
    <source>
        <strain evidence="2">cv. Shumari</strain>
    </source>
</reference>
<accession>A0A0S3SM62</accession>